<comment type="caution">
    <text evidence="6">The sequence shown here is derived from an EMBL/GenBank/DDBJ whole genome shotgun (WGS) entry which is preliminary data.</text>
</comment>
<evidence type="ECO:0000256" key="1">
    <source>
        <dbReference type="ARBA" id="ARBA00022723"/>
    </source>
</evidence>
<dbReference type="InterPro" id="IPR001841">
    <property type="entry name" value="Znf_RING"/>
</dbReference>
<dbReference type="AlphaFoldDB" id="A0A2C9W1D1"/>
<keyword evidence="1" id="KW-0479">Metal-binding</keyword>
<gene>
    <name evidence="6" type="ORF">MANES_04G105900v8</name>
</gene>
<evidence type="ECO:0000256" key="3">
    <source>
        <dbReference type="ARBA" id="ARBA00022833"/>
    </source>
</evidence>
<dbReference type="PROSITE" id="PS50089">
    <property type="entry name" value="ZF_RING_2"/>
    <property type="match status" value="1"/>
</dbReference>
<protein>
    <recommendedName>
        <fullName evidence="5">RING-type domain-containing protein</fullName>
    </recommendedName>
</protein>
<dbReference type="GO" id="GO:0005634">
    <property type="term" value="C:nucleus"/>
    <property type="evidence" value="ECO:0000318"/>
    <property type="project" value="GO_Central"/>
</dbReference>
<dbReference type="EMBL" id="CM004390">
    <property type="protein sequence ID" value="OAY52725.1"/>
    <property type="molecule type" value="Genomic_DNA"/>
</dbReference>
<accession>A0A2C9W1D1</accession>
<dbReference type="GO" id="GO:0008270">
    <property type="term" value="F:zinc ion binding"/>
    <property type="evidence" value="ECO:0007669"/>
    <property type="project" value="UniProtKB-KW"/>
</dbReference>
<evidence type="ECO:0000256" key="4">
    <source>
        <dbReference type="PROSITE-ProRule" id="PRU00175"/>
    </source>
</evidence>
<evidence type="ECO:0000256" key="2">
    <source>
        <dbReference type="ARBA" id="ARBA00022771"/>
    </source>
</evidence>
<dbReference type="Gramene" id="Manes.04G105900.1.v8.1">
    <property type="protein sequence ID" value="Manes.04G105900.1.v8.1.CDS.1"/>
    <property type="gene ID" value="Manes.04G105900.v8.1"/>
</dbReference>
<proteinExistence type="predicted"/>
<sequence>MSPPFFVLEVRIHRFCRKLLRNLQGDLIEIGTRPLAPTSAFLFQIHSYDLFSEQPCKSRLDYLFSSLNLDETLRDFLACSVACFLVFIANKQPFLGRHVVADTDVALEYLIAGDPIDRTMIIDDEPGEVVARGASISALNKLKKQRSFTKSSSDGDGDDCVICLEGLSGSREALTKMTCNHIFHERCIFGWLKIRNSCPTCRWELED</sequence>
<organism evidence="6 7">
    <name type="scientific">Manihot esculenta</name>
    <name type="common">Cassava</name>
    <name type="synonym">Jatropha manihot</name>
    <dbReference type="NCBI Taxonomy" id="3983"/>
    <lineage>
        <taxon>Eukaryota</taxon>
        <taxon>Viridiplantae</taxon>
        <taxon>Streptophyta</taxon>
        <taxon>Embryophyta</taxon>
        <taxon>Tracheophyta</taxon>
        <taxon>Spermatophyta</taxon>
        <taxon>Magnoliopsida</taxon>
        <taxon>eudicotyledons</taxon>
        <taxon>Gunneridae</taxon>
        <taxon>Pentapetalae</taxon>
        <taxon>rosids</taxon>
        <taxon>fabids</taxon>
        <taxon>Malpighiales</taxon>
        <taxon>Euphorbiaceae</taxon>
        <taxon>Crotonoideae</taxon>
        <taxon>Manihoteae</taxon>
        <taxon>Manihot</taxon>
    </lineage>
</organism>
<dbReference type="SUPFAM" id="SSF57850">
    <property type="entry name" value="RING/U-box"/>
    <property type="match status" value="1"/>
</dbReference>
<dbReference type="GO" id="GO:0061630">
    <property type="term" value="F:ubiquitin protein ligase activity"/>
    <property type="evidence" value="ECO:0000318"/>
    <property type="project" value="GO_Central"/>
</dbReference>
<dbReference type="SMART" id="SM00184">
    <property type="entry name" value="RING"/>
    <property type="match status" value="1"/>
</dbReference>
<dbReference type="Pfam" id="PF13639">
    <property type="entry name" value="zf-RING_2"/>
    <property type="match status" value="1"/>
</dbReference>
<keyword evidence="7" id="KW-1185">Reference proteome</keyword>
<reference evidence="7" key="1">
    <citation type="journal article" date="2016" name="Nat. Biotechnol.">
        <title>Sequencing wild and cultivated cassava and related species reveals extensive interspecific hybridization and genetic diversity.</title>
        <authorList>
            <person name="Bredeson J.V."/>
            <person name="Lyons J.B."/>
            <person name="Prochnik S.E."/>
            <person name="Wu G.A."/>
            <person name="Ha C.M."/>
            <person name="Edsinger-Gonzales E."/>
            <person name="Grimwood J."/>
            <person name="Schmutz J."/>
            <person name="Rabbi I.Y."/>
            <person name="Egesi C."/>
            <person name="Nauluvula P."/>
            <person name="Lebot V."/>
            <person name="Ndunguru J."/>
            <person name="Mkamilo G."/>
            <person name="Bart R.S."/>
            <person name="Setter T.L."/>
            <person name="Gleadow R.M."/>
            <person name="Kulakow P."/>
            <person name="Ferguson M.E."/>
            <person name="Rounsley S."/>
            <person name="Rokhsar D.S."/>
        </authorList>
    </citation>
    <scope>NUCLEOTIDE SEQUENCE [LARGE SCALE GENOMIC DNA]</scope>
    <source>
        <strain evidence="7">cv. AM560-2</strain>
    </source>
</reference>
<evidence type="ECO:0000313" key="7">
    <source>
        <dbReference type="Proteomes" id="UP000091857"/>
    </source>
</evidence>
<keyword evidence="3" id="KW-0862">Zinc</keyword>
<evidence type="ECO:0000259" key="5">
    <source>
        <dbReference type="PROSITE" id="PS50089"/>
    </source>
</evidence>
<dbReference type="PANTHER" id="PTHR45931:SF16">
    <property type="entry name" value="RING_U-BOX SUPERFAMILY PROTEIN"/>
    <property type="match status" value="1"/>
</dbReference>
<dbReference type="GO" id="GO:0006511">
    <property type="term" value="P:ubiquitin-dependent protein catabolic process"/>
    <property type="evidence" value="ECO:0000318"/>
    <property type="project" value="GO_Central"/>
</dbReference>
<dbReference type="InterPro" id="IPR013083">
    <property type="entry name" value="Znf_RING/FYVE/PHD"/>
</dbReference>
<keyword evidence="2 4" id="KW-0863">Zinc-finger</keyword>
<dbReference type="InterPro" id="IPR051834">
    <property type="entry name" value="RING_finger_E3_ligase"/>
</dbReference>
<evidence type="ECO:0000313" key="6">
    <source>
        <dbReference type="EMBL" id="OAY52725.1"/>
    </source>
</evidence>
<feature type="domain" description="RING-type" evidence="5">
    <location>
        <begin position="160"/>
        <end position="202"/>
    </location>
</feature>
<dbReference type="Proteomes" id="UP000091857">
    <property type="component" value="Chromosome 4"/>
</dbReference>
<dbReference type="PANTHER" id="PTHR45931">
    <property type="entry name" value="SI:CH211-59O9.10"/>
    <property type="match status" value="1"/>
</dbReference>
<dbReference type="OrthoDB" id="827544at2759"/>
<name>A0A2C9W1D1_MANES</name>
<dbReference type="Gene3D" id="3.30.40.10">
    <property type="entry name" value="Zinc/RING finger domain, C3HC4 (zinc finger)"/>
    <property type="match status" value="1"/>
</dbReference>